<sequence>MLVCQNLIASFPRLELFGNWSILLLKLMLL</sequence>
<reference evidence="1" key="1">
    <citation type="submission" date="2018-02" db="EMBL/GenBank/DDBJ databases">
        <title>Rhizophora mucronata_Transcriptome.</title>
        <authorList>
            <person name="Meera S.P."/>
            <person name="Sreeshan A."/>
            <person name="Augustine A."/>
        </authorList>
    </citation>
    <scope>NUCLEOTIDE SEQUENCE</scope>
    <source>
        <tissue evidence="1">Leaf</tissue>
    </source>
</reference>
<proteinExistence type="predicted"/>
<accession>A0A2P2QWB3</accession>
<evidence type="ECO:0000313" key="1">
    <source>
        <dbReference type="EMBL" id="MBX71161.1"/>
    </source>
</evidence>
<name>A0A2P2QWB3_RHIMU</name>
<protein>
    <submittedName>
        <fullName evidence="1">Uncharacterized protein</fullName>
    </submittedName>
</protein>
<dbReference type="EMBL" id="GGEC01090677">
    <property type="protein sequence ID" value="MBX71161.1"/>
    <property type="molecule type" value="Transcribed_RNA"/>
</dbReference>
<dbReference type="AlphaFoldDB" id="A0A2P2QWB3"/>
<organism evidence="1">
    <name type="scientific">Rhizophora mucronata</name>
    <name type="common">Asiatic mangrove</name>
    <dbReference type="NCBI Taxonomy" id="61149"/>
    <lineage>
        <taxon>Eukaryota</taxon>
        <taxon>Viridiplantae</taxon>
        <taxon>Streptophyta</taxon>
        <taxon>Embryophyta</taxon>
        <taxon>Tracheophyta</taxon>
        <taxon>Spermatophyta</taxon>
        <taxon>Magnoliopsida</taxon>
        <taxon>eudicotyledons</taxon>
        <taxon>Gunneridae</taxon>
        <taxon>Pentapetalae</taxon>
        <taxon>rosids</taxon>
        <taxon>fabids</taxon>
        <taxon>Malpighiales</taxon>
        <taxon>Rhizophoraceae</taxon>
        <taxon>Rhizophora</taxon>
    </lineage>
</organism>